<dbReference type="OrthoDB" id="9799835at2"/>
<evidence type="ECO:0000256" key="4">
    <source>
        <dbReference type="ARBA" id="ARBA00023125"/>
    </source>
</evidence>
<dbReference type="GO" id="GO:0030527">
    <property type="term" value="F:structural constituent of chromatin"/>
    <property type="evidence" value="ECO:0007669"/>
    <property type="project" value="InterPro"/>
</dbReference>
<keyword evidence="4 6" id="KW-0238">DNA-binding</keyword>
<evidence type="ECO:0000313" key="6">
    <source>
        <dbReference type="EMBL" id="SJZ45341.1"/>
    </source>
</evidence>
<dbReference type="AlphaFoldDB" id="A0A1T4KSG1"/>
<evidence type="ECO:0000256" key="2">
    <source>
        <dbReference type="ARBA" id="ARBA00021922"/>
    </source>
</evidence>
<dbReference type="InterPro" id="IPR010992">
    <property type="entry name" value="IHF-like_DNA-bd_dom_sf"/>
</dbReference>
<accession>A0A1T4KSG1</accession>
<evidence type="ECO:0000256" key="5">
    <source>
        <dbReference type="RuleBase" id="RU003939"/>
    </source>
</evidence>
<organism evidence="6 7">
    <name type="scientific">Pilibacter termitis</name>
    <dbReference type="NCBI Taxonomy" id="263852"/>
    <lineage>
        <taxon>Bacteria</taxon>
        <taxon>Bacillati</taxon>
        <taxon>Bacillota</taxon>
        <taxon>Bacilli</taxon>
        <taxon>Lactobacillales</taxon>
        <taxon>Enterococcaceae</taxon>
        <taxon>Pilibacter</taxon>
    </lineage>
</organism>
<evidence type="ECO:0000313" key="7">
    <source>
        <dbReference type="Proteomes" id="UP000190328"/>
    </source>
</evidence>
<gene>
    <name evidence="6" type="ORF">SAMN02745116_00361</name>
</gene>
<keyword evidence="3" id="KW-0226">DNA condensation</keyword>
<comment type="similarity">
    <text evidence="1 5">Belongs to the bacterial histone-like protein family.</text>
</comment>
<evidence type="ECO:0000256" key="3">
    <source>
        <dbReference type="ARBA" id="ARBA00023067"/>
    </source>
</evidence>
<dbReference type="GO" id="GO:0030261">
    <property type="term" value="P:chromosome condensation"/>
    <property type="evidence" value="ECO:0007669"/>
    <property type="project" value="UniProtKB-KW"/>
</dbReference>
<evidence type="ECO:0000256" key="1">
    <source>
        <dbReference type="ARBA" id="ARBA00010529"/>
    </source>
</evidence>
<keyword evidence="7" id="KW-1185">Reference proteome</keyword>
<reference evidence="6 7" key="1">
    <citation type="submission" date="2017-02" db="EMBL/GenBank/DDBJ databases">
        <authorList>
            <person name="Peterson S.W."/>
        </authorList>
    </citation>
    <scope>NUCLEOTIDE SEQUENCE [LARGE SCALE GENOMIC DNA]</scope>
    <source>
        <strain evidence="6 7">ATCC BAA-1030</strain>
    </source>
</reference>
<dbReference type="InterPro" id="IPR000119">
    <property type="entry name" value="Hist_DNA-bd"/>
</dbReference>
<dbReference type="Proteomes" id="UP000190328">
    <property type="component" value="Unassembled WGS sequence"/>
</dbReference>
<dbReference type="STRING" id="263852.SAMN02745116_00361"/>
<dbReference type="GO" id="GO:0005829">
    <property type="term" value="C:cytosol"/>
    <property type="evidence" value="ECO:0007669"/>
    <property type="project" value="TreeGrafter"/>
</dbReference>
<dbReference type="SUPFAM" id="SSF47729">
    <property type="entry name" value="IHF-like DNA-binding proteins"/>
    <property type="match status" value="1"/>
</dbReference>
<dbReference type="PRINTS" id="PR01727">
    <property type="entry name" value="DNABINDINGHU"/>
</dbReference>
<proteinExistence type="inferred from homology"/>
<dbReference type="PANTHER" id="PTHR33175:SF3">
    <property type="entry name" value="DNA-BINDING PROTEIN HU-BETA"/>
    <property type="match status" value="1"/>
</dbReference>
<dbReference type="Pfam" id="PF00216">
    <property type="entry name" value="Bac_DNA_binding"/>
    <property type="match status" value="1"/>
</dbReference>
<name>A0A1T4KSG1_9ENTE</name>
<dbReference type="SMART" id="SM00411">
    <property type="entry name" value="BHL"/>
    <property type="match status" value="1"/>
</dbReference>
<dbReference type="Gene3D" id="4.10.520.10">
    <property type="entry name" value="IHF-like DNA-binding proteins"/>
    <property type="match status" value="1"/>
</dbReference>
<dbReference type="GO" id="GO:0003677">
    <property type="term" value="F:DNA binding"/>
    <property type="evidence" value="ECO:0007669"/>
    <property type="project" value="UniProtKB-KW"/>
</dbReference>
<protein>
    <recommendedName>
        <fullName evidence="2">DNA-binding protein HU</fullName>
    </recommendedName>
</protein>
<dbReference type="EMBL" id="FUXI01000003">
    <property type="protein sequence ID" value="SJZ45341.1"/>
    <property type="molecule type" value="Genomic_DNA"/>
</dbReference>
<sequence length="96" mass="10851">MIGKQELVEELANRTGLSKKEAKLAHETIFQLIQEQLAKGKRVKLVGFGAFFVKTRVAHIGIHPTTRERIQVPETNVPLFRPGTHLRKAINQRGVE</sequence>
<dbReference type="CDD" id="cd13831">
    <property type="entry name" value="HU"/>
    <property type="match status" value="1"/>
</dbReference>
<dbReference type="PANTHER" id="PTHR33175">
    <property type="entry name" value="DNA-BINDING PROTEIN HU"/>
    <property type="match status" value="1"/>
</dbReference>